<protein>
    <submittedName>
        <fullName evidence="3">PH domain-containing protein</fullName>
    </submittedName>
</protein>
<keyword evidence="1" id="KW-0812">Transmembrane</keyword>
<sequence length="179" mass="19749">MQIQDAVVEAAQLPPLLSEPWRPIDPSYQSVLRIVVCLVALLPLAACVAVVLFELEGLVLPAKLLAALILLLVVFLLLVWVPRRVAHTQYLLRELDVHKSTGYWWHATVSAGHNRIQHIEVTQGPLERVYGLSKLVLYTAGGGQSDIKIPGLPSETAKRLKNYLTDRITSEAATDDDGE</sequence>
<proteinExistence type="predicted"/>
<keyword evidence="1" id="KW-1133">Transmembrane helix</keyword>
<feature type="domain" description="YdbS-like PH" evidence="2">
    <location>
        <begin position="86"/>
        <end position="164"/>
    </location>
</feature>
<evidence type="ECO:0000313" key="4">
    <source>
        <dbReference type="Proteomes" id="UP001168380"/>
    </source>
</evidence>
<evidence type="ECO:0000259" key="2">
    <source>
        <dbReference type="Pfam" id="PF03703"/>
    </source>
</evidence>
<name>A0ABT8TDK0_9GAMM</name>
<dbReference type="Proteomes" id="UP001168380">
    <property type="component" value="Unassembled WGS sequence"/>
</dbReference>
<dbReference type="InterPro" id="IPR005182">
    <property type="entry name" value="YdbS-like_PH"/>
</dbReference>
<dbReference type="PANTHER" id="PTHR34473">
    <property type="entry name" value="UPF0699 TRANSMEMBRANE PROTEIN YDBS"/>
    <property type="match status" value="1"/>
</dbReference>
<dbReference type="PANTHER" id="PTHR34473:SF3">
    <property type="entry name" value="TRANSMEMBRANE PROTEIN-RELATED"/>
    <property type="match status" value="1"/>
</dbReference>
<keyword evidence="1" id="KW-0472">Membrane</keyword>
<evidence type="ECO:0000256" key="1">
    <source>
        <dbReference type="SAM" id="Phobius"/>
    </source>
</evidence>
<keyword evidence="4" id="KW-1185">Reference proteome</keyword>
<evidence type="ECO:0000313" key="3">
    <source>
        <dbReference type="EMBL" id="MDO3382184.1"/>
    </source>
</evidence>
<organism evidence="3 4">
    <name type="scientific">Gilvimarinus algae</name>
    <dbReference type="NCBI Taxonomy" id="3058037"/>
    <lineage>
        <taxon>Bacteria</taxon>
        <taxon>Pseudomonadati</taxon>
        <taxon>Pseudomonadota</taxon>
        <taxon>Gammaproteobacteria</taxon>
        <taxon>Cellvibrionales</taxon>
        <taxon>Cellvibrionaceae</taxon>
        <taxon>Gilvimarinus</taxon>
    </lineage>
</organism>
<gene>
    <name evidence="3" type="ORF">QWI16_08350</name>
</gene>
<dbReference type="EMBL" id="JAULRT010000052">
    <property type="protein sequence ID" value="MDO3382184.1"/>
    <property type="molecule type" value="Genomic_DNA"/>
</dbReference>
<accession>A0ABT8TDK0</accession>
<dbReference type="RefSeq" id="WP_302712344.1">
    <property type="nucleotide sequence ID" value="NZ_JAULRT010000052.1"/>
</dbReference>
<comment type="caution">
    <text evidence="3">The sequence shown here is derived from an EMBL/GenBank/DDBJ whole genome shotgun (WGS) entry which is preliminary data.</text>
</comment>
<feature type="transmembrane region" description="Helical" evidence="1">
    <location>
        <begin position="59"/>
        <end position="81"/>
    </location>
</feature>
<reference evidence="3" key="1">
    <citation type="submission" date="2023-07" db="EMBL/GenBank/DDBJ databases">
        <title>Gilvimarinus algae sp. nov., isolated from the surface of Kelp.</title>
        <authorList>
            <person name="Sun Y.Y."/>
            <person name="Gong Y."/>
            <person name="Du Z.J."/>
        </authorList>
    </citation>
    <scope>NUCLEOTIDE SEQUENCE</scope>
    <source>
        <strain evidence="3">SDUM040014</strain>
    </source>
</reference>
<dbReference type="Pfam" id="PF03703">
    <property type="entry name" value="bPH_2"/>
    <property type="match status" value="1"/>
</dbReference>
<feature type="transmembrane region" description="Helical" evidence="1">
    <location>
        <begin position="31"/>
        <end position="53"/>
    </location>
</feature>